<dbReference type="Proteomes" id="UP000823775">
    <property type="component" value="Unassembled WGS sequence"/>
</dbReference>
<evidence type="ECO:0000313" key="2">
    <source>
        <dbReference type="EMBL" id="MCE5167446.1"/>
    </source>
</evidence>
<evidence type="ECO:0000256" key="1">
    <source>
        <dbReference type="SAM" id="MobiDB-lite"/>
    </source>
</evidence>
<dbReference type="EMBL" id="JACEIK010113378">
    <property type="protein sequence ID" value="MCE5167446.1"/>
    <property type="molecule type" value="Genomic_DNA"/>
</dbReference>
<feature type="non-terminal residue" evidence="2">
    <location>
        <position position="1"/>
    </location>
</feature>
<feature type="non-terminal residue" evidence="2">
    <location>
        <position position="118"/>
    </location>
</feature>
<proteinExistence type="predicted"/>
<keyword evidence="3" id="KW-1185">Reference proteome</keyword>
<gene>
    <name evidence="2" type="ORF">HAX54_002981</name>
</gene>
<protein>
    <submittedName>
        <fullName evidence="2">Uncharacterized protein</fullName>
    </submittedName>
</protein>
<organism evidence="2 3">
    <name type="scientific">Datura stramonium</name>
    <name type="common">Jimsonweed</name>
    <name type="synonym">Common thornapple</name>
    <dbReference type="NCBI Taxonomy" id="4076"/>
    <lineage>
        <taxon>Eukaryota</taxon>
        <taxon>Viridiplantae</taxon>
        <taxon>Streptophyta</taxon>
        <taxon>Embryophyta</taxon>
        <taxon>Tracheophyta</taxon>
        <taxon>Spermatophyta</taxon>
        <taxon>Magnoliopsida</taxon>
        <taxon>eudicotyledons</taxon>
        <taxon>Gunneridae</taxon>
        <taxon>Pentapetalae</taxon>
        <taxon>asterids</taxon>
        <taxon>lamiids</taxon>
        <taxon>Solanales</taxon>
        <taxon>Solanaceae</taxon>
        <taxon>Solanoideae</taxon>
        <taxon>Datureae</taxon>
        <taxon>Datura</taxon>
    </lineage>
</organism>
<sequence length="118" mass="12874">SAHGGTPAPARQFLFLTFSVPDFPCSVRTSSTSRRRLPQPSPIARPSRQSPLRPRPSAPHCLDMTTPTVPPHSPLPAGGGNHHWFTNHYHSATQVLNSLKRGIVLTSHHYRQAAAVTT</sequence>
<reference evidence="2 3" key="1">
    <citation type="journal article" date="2021" name="BMC Genomics">
        <title>Datura genome reveals duplications of psychoactive alkaloid biosynthetic genes and high mutation rate following tissue culture.</title>
        <authorList>
            <person name="Rajewski A."/>
            <person name="Carter-House D."/>
            <person name="Stajich J."/>
            <person name="Litt A."/>
        </authorList>
    </citation>
    <scope>NUCLEOTIDE SEQUENCE [LARGE SCALE GENOMIC DNA]</scope>
    <source>
        <strain evidence="2">AR-01</strain>
    </source>
</reference>
<name>A0ABS8Y7V8_DATST</name>
<evidence type="ECO:0000313" key="3">
    <source>
        <dbReference type="Proteomes" id="UP000823775"/>
    </source>
</evidence>
<feature type="region of interest" description="Disordered" evidence="1">
    <location>
        <begin position="27"/>
        <end position="81"/>
    </location>
</feature>
<comment type="caution">
    <text evidence="2">The sequence shown here is derived from an EMBL/GenBank/DDBJ whole genome shotgun (WGS) entry which is preliminary data.</text>
</comment>
<accession>A0ABS8Y7V8</accession>